<sequence length="460" mass="51555">MSASNSGGHPASTFSVGSTTSQPSLSEQVRRYKSKRFKEKQEHLSKKDTGGAGAYESLQMKCIKVLVANFEKSPTHDGRVESKHLLEITSRLPIDLDPKQSAVFVHDESYWKRACLDPNSTLTPSECQIVEHGMTWKQLFFEHHLRRRLELFDDRGGQGGDAEDGKEEEKKTAEETVEDLLEEIEKYQDYIFGLSFKQLPSHLEVDRICEKLPNLTKMDIQYGINKIGMEYDRRLFGMKISDASCVAKAIKDSMNLTSVVLCGNLMDDDLLRMLMTGLYKSSTITHLDVSHNKITNHGVRLLAKLLGSKSVLTSLSVADNQIHAEGGRYLGRALRSNDSLSDLNIRLNRLTDEGGRMLLEGLRDNQSITKLNIGSNSLGTESMTALSVVLREPASELLVLDMSSNHLSDDDIDVLYSTIQRKSKLISLDLRMNSTSKENETLERIADLLHTNELAFREGS</sequence>
<feature type="compositionally biased region" description="Polar residues" evidence="3">
    <location>
        <begin position="1"/>
        <end position="27"/>
    </location>
</feature>
<dbReference type="Gene3D" id="3.80.10.10">
    <property type="entry name" value="Ribonuclease Inhibitor"/>
    <property type="match status" value="2"/>
</dbReference>
<gene>
    <name evidence="4" type="ORF">TrRE_jg8328</name>
</gene>
<dbReference type="SUPFAM" id="SSF52047">
    <property type="entry name" value="RNI-like"/>
    <property type="match status" value="1"/>
</dbReference>
<name>A0A9W7EEV4_9STRA</name>
<comment type="caution">
    <text evidence="4">The sequence shown here is derived from an EMBL/GenBank/DDBJ whole genome shotgun (WGS) entry which is preliminary data.</text>
</comment>
<dbReference type="PANTHER" id="PTHR24111:SF0">
    <property type="entry name" value="LEUCINE-RICH REPEAT-CONTAINING PROTEIN"/>
    <property type="match status" value="1"/>
</dbReference>
<accession>A0A9W7EEV4</accession>
<keyword evidence="5" id="KW-1185">Reference proteome</keyword>
<keyword evidence="2" id="KW-0175">Coiled coil</keyword>
<dbReference type="PANTHER" id="PTHR24111">
    <property type="entry name" value="LEUCINE-RICH REPEAT-CONTAINING PROTEIN 34"/>
    <property type="match status" value="1"/>
</dbReference>
<dbReference type="OrthoDB" id="341587at2759"/>
<dbReference type="InterPro" id="IPR032675">
    <property type="entry name" value="LRR_dom_sf"/>
</dbReference>
<evidence type="ECO:0000256" key="2">
    <source>
        <dbReference type="SAM" id="Coils"/>
    </source>
</evidence>
<feature type="coiled-coil region" evidence="2">
    <location>
        <begin position="163"/>
        <end position="190"/>
    </location>
</feature>
<evidence type="ECO:0000256" key="1">
    <source>
        <dbReference type="ARBA" id="ARBA00022737"/>
    </source>
</evidence>
<proteinExistence type="predicted"/>
<dbReference type="InterPro" id="IPR001611">
    <property type="entry name" value="Leu-rich_rpt"/>
</dbReference>
<dbReference type="SMART" id="SM00368">
    <property type="entry name" value="LRR_RI"/>
    <property type="match status" value="5"/>
</dbReference>
<keyword evidence="1" id="KW-0677">Repeat</keyword>
<reference evidence="4" key="1">
    <citation type="submission" date="2022-07" db="EMBL/GenBank/DDBJ databases">
        <title>Genome analysis of Parmales, a sister group of diatoms, reveals the evolutionary specialization of diatoms from phago-mixotrophs to photoautotrophs.</title>
        <authorList>
            <person name="Ban H."/>
            <person name="Sato S."/>
            <person name="Yoshikawa S."/>
            <person name="Kazumasa Y."/>
            <person name="Nakamura Y."/>
            <person name="Ichinomiya M."/>
            <person name="Saitoh K."/>
            <person name="Sato N."/>
            <person name="Blanc-Mathieu R."/>
            <person name="Endo H."/>
            <person name="Kuwata A."/>
            <person name="Ogata H."/>
        </authorList>
    </citation>
    <scope>NUCLEOTIDE SEQUENCE</scope>
</reference>
<feature type="region of interest" description="Disordered" evidence="3">
    <location>
        <begin position="1"/>
        <end position="50"/>
    </location>
</feature>
<evidence type="ECO:0000313" key="5">
    <source>
        <dbReference type="Proteomes" id="UP001165082"/>
    </source>
</evidence>
<organism evidence="4 5">
    <name type="scientific">Triparma retinervis</name>
    <dbReference type="NCBI Taxonomy" id="2557542"/>
    <lineage>
        <taxon>Eukaryota</taxon>
        <taxon>Sar</taxon>
        <taxon>Stramenopiles</taxon>
        <taxon>Ochrophyta</taxon>
        <taxon>Bolidophyceae</taxon>
        <taxon>Parmales</taxon>
        <taxon>Triparmaceae</taxon>
        <taxon>Triparma</taxon>
    </lineage>
</organism>
<dbReference type="Proteomes" id="UP001165082">
    <property type="component" value="Unassembled WGS sequence"/>
</dbReference>
<dbReference type="InterPro" id="IPR052201">
    <property type="entry name" value="LRR-containing_regulator"/>
</dbReference>
<evidence type="ECO:0000313" key="4">
    <source>
        <dbReference type="EMBL" id="GMH73918.1"/>
    </source>
</evidence>
<feature type="compositionally biased region" description="Basic and acidic residues" evidence="3">
    <location>
        <begin position="39"/>
        <end position="49"/>
    </location>
</feature>
<dbReference type="EMBL" id="BRXZ01002965">
    <property type="protein sequence ID" value="GMH73918.1"/>
    <property type="molecule type" value="Genomic_DNA"/>
</dbReference>
<dbReference type="AlphaFoldDB" id="A0A9W7EEV4"/>
<evidence type="ECO:0008006" key="6">
    <source>
        <dbReference type="Google" id="ProtNLM"/>
    </source>
</evidence>
<evidence type="ECO:0000256" key="3">
    <source>
        <dbReference type="SAM" id="MobiDB-lite"/>
    </source>
</evidence>
<protein>
    <recommendedName>
        <fullName evidence="6">T-complex-associated testis-expressed protein 1</fullName>
    </recommendedName>
</protein>
<dbReference type="Pfam" id="PF13516">
    <property type="entry name" value="LRR_6"/>
    <property type="match status" value="4"/>
</dbReference>